<dbReference type="PANTHER" id="PTHR30565">
    <property type="entry name" value="PROTEIN YCIF"/>
    <property type="match status" value="1"/>
</dbReference>
<reference evidence="1 2" key="1">
    <citation type="submission" date="2019-01" db="EMBL/GenBank/DDBJ databases">
        <title>Ktedonosporobacter rubrisoli SCAWS-G2.</title>
        <authorList>
            <person name="Huang Y."/>
            <person name="Yan B."/>
        </authorList>
    </citation>
    <scope>NUCLEOTIDE SEQUENCE [LARGE SCALE GENOMIC DNA]</scope>
    <source>
        <strain evidence="1 2">SCAWS-G2</strain>
    </source>
</reference>
<dbReference type="InterPro" id="IPR012347">
    <property type="entry name" value="Ferritin-like"/>
</dbReference>
<accession>A0A4P6JTC9</accession>
<name>A0A4P6JTC9_KTERU</name>
<organism evidence="1 2">
    <name type="scientific">Ktedonosporobacter rubrisoli</name>
    <dbReference type="NCBI Taxonomy" id="2509675"/>
    <lineage>
        <taxon>Bacteria</taxon>
        <taxon>Bacillati</taxon>
        <taxon>Chloroflexota</taxon>
        <taxon>Ktedonobacteria</taxon>
        <taxon>Ktedonobacterales</taxon>
        <taxon>Ktedonosporobacteraceae</taxon>
        <taxon>Ktedonosporobacter</taxon>
    </lineage>
</organism>
<dbReference type="Pfam" id="PF05974">
    <property type="entry name" value="DUF892"/>
    <property type="match status" value="1"/>
</dbReference>
<keyword evidence="2" id="KW-1185">Reference proteome</keyword>
<gene>
    <name evidence="1" type="ORF">EPA93_22990</name>
</gene>
<proteinExistence type="predicted"/>
<dbReference type="Gene3D" id="1.20.1260.10">
    <property type="match status" value="1"/>
</dbReference>
<dbReference type="InterPro" id="IPR047114">
    <property type="entry name" value="YciF"/>
</dbReference>
<evidence type="ECO:0000313" key="1">
    <source>
        <dbReference type="EMBL" id="QBD78694.1"/>
    </source>
</evidence>
<dbReference type="PANTHER" id="PTHR30565:SF9">
    <property type="entry name" value="PROTEIN YCIF"/>
    <property type="match status" value="1"/>
</dbReference>
<evidence type="ECO:0000313" key="2">
    <source>
        <dbReference type="Proteomes" id="UP000290365"/>
    </source>
</evidence>
<dbReference type="AlphaFoldDB" id="A0A4P6JTC9"/>
<dbReference type="InterPro" id="IPR009078">
    <property type="entry name" value="Ferritin-like_SF"/>
</dbReference>
<dbReference type="EMBL" id="CP035758">
    <property type="protein sequence ID" value="QBD78694.1"/>
    <property type="molecule type" value="Genomic_DNA"/>
</dbReference>
<dbReference type="RefSeq" id="WP_129889747.1">
    <property type="nucleotide sequence ID" value="NZ_CP035758.1"/>
</dbReference>
<sequence>MTMQSPQDLFLYNLGSMYDVEQKLAQVLPVLANECQNPQVKDAFLQHEQQTRQHVRNIEQCFQILGRQPQSMDNQAVTGLKQDHDTFVQQRPQQDVLTMFDLNAGYQSEFLEVANYNALIEAANNMGMQQCIPLLQQNLQQDQEAAKKLGILIHQLGQKKA</sequence>
<dbReference type="Proteomes" id="UP000290365">
    <property type="component" value="Chromosome"/>
</dbReference>
<dbReference type="KEGG" id="kbs:EPA93_22990"/>
<protein>
    <submittedName>
        <fullName evidence="1">DUF892 family protein</fullName>
    </submittedName>
</protein>
<dbReference type="OrthoDB" id="9795056at2"/>
<dbReference type="SUPFAM" id="SSF47240">
    <property type="entry name" value="Ferritin-like"/>
    <property type="match status" value="1"/>
</dbReference>
<dbReference type="InterPro" id="IPR010287">
    <property type="entry name" value="DUF892_YciF-like"/>
</dbReference>